<evidence type="ECO:0000256" key="1">
    <source>
        <dbReference type="SAM" id="MobiDB-lite"/>
    </source>
</evidence>
<reference evidence="4 5" key="1">
    <citation type="journal article" date="2017" name="Nat. Ecol. Evol.">
        <title>Scallop genome provides insights into evolution of bilaterian karyotype and development.</title>
        <authorList>
            <person name="Wang S."/>
            <person name="Zhang J."/>
            <person name="Jiao W."/>
            <person name="Li J."/>
            <person name="Xun X."/>
            <person name="Sun Y."/>
            <person name="Guo X."/>
            <person name="Huan P."/>
            <person name="Dong B."/>
            <person name="Zhang L."/>
            <person name="Hu X."/>
            <person name="Sun X."/>
            <person name="Wang J."/>
            <person name="Zhao C."/>
            <person name="Wang Y."/>
            <person name="Wang D."/>
            <person name="Huang X."/>
            <person name="Wang R."/>
            <person name="Lv J."/>
            <person name="Li Y."/>
            <person name="Zhang Z."/>
            <person name="Liu B."/>
            <person name="Lu W."/>
            <person name="Hui Y."/>
            <person name="Liang J."/>
            <person name="Zhou Z."/>
            <person name="Hou R."/>
            <person name="Li X."/>
            <person name="Liu Y."/>
            <person name="Li H."/>
            <person name="Ning X."/>
            <person name="Lin Y."/>
            <person name="Zhao L."/>
            <person name="Xing Q."/>
            <person name="Dou J."/>
            <person name="Li Y."/>
            <person name="Mao J."/>
            <person name="Guo H."/>
            <person name="Dou H."/>
            <person name="Li T."/>
            <person name="Mu C."/>
            <person name="Jiang W."/>
            <person name="Fu Q."/>
            <person name="Fu X."/>
            <person name="Miao Y."/>
            <person name="Liu J."/>
            <person name="Yu Q."/>
            <person name="Li R."/>
            <person name="Liao H."/>
            <person name="Li X."/>
            <person name="Kong Y."/>
            <person name="Jiang Z."/>
            <person name="Chourrout D."/>
            <person name="Li R."/>
            <person name="Bao Z."/>
        </authorList>
    </citation>
    <scope>NUCLEOTIDE SEQUENCE [LARGE SCALE GENOMIC DNA]</scope>
    <source>
        <strain evidence="4 5">PY_sf001</strain>
    </source>
</reference>
<dbReference type="Proteomes" id="UP000242188">
    <property type="component" value="Unassembled WGS sequence"/>
</dbReference>
<proteinExistence type="predicted"/>
<feature type="transmembrane region" description="Helical" evidence="2">
    <location>
        <begin position="609"/>
        <end position="634"/>
    </location>
</feature>
<evidence type="ECO:0000256" key="2">
    <source>
        <dbReference type="SAM" id="Phobius"/>
    </source>
</evidence>
<dbReference type="InterPro" id="IPR035234">
    <property type="entry name" value="IgGFc-bd_N"/>
</dbReference>
<keyword evidence="2" id="KW-0472">Membrane</keyword>
<dbReference type="EMBL" id="NEDP02005457">
    <property type="protein sequence ID" value="OWF40667.1"/>
    <property type="molecule type" value="Genomic_DNA"/>
</dbReference>
<keyword evidence="2" id="KW-1133">Transmembrane helix</keyword>
<sequence>MFQGGVGSKFNERELALSLDTTIAFPENAVTKKNIFINIVNPLDTEVLVNISAPHIATFTPKEELVPPYDVIVIELDTADFQITGTGKSGKGILIQSNVSDLIISGLSFAWNSADMYIARKASQLGTEYIIITHCDRSRVCQFTVIADEDNAFIEIIFPHYFATSIVLDGKEFGPDDEMTLTLQKSQTFQIQSTSDLSGVKIRSTNEKLFSVLSGSSLTSVRVGDGRDYMADMVPPIAAWGCEYLLVRRNLLQYGHDHIKFLASASGANISIIGCGPVLYHQILEYQTYLFNMTCERVHVISDEPVLIAHFPVGVNHGDPAMFFPTPINHYVSKYTVYIPPGFGYCAITLVMETLHVNTFNLSKVTDLFSPWKEIEQSLYSTSLVDNLKSGVLEMTHTSPFGGHVICEMDWAIMALTIGLGNVTLKGTQEYTSSTAIAESSTIQGDDEAFRDTSSTEPFATTTGNTASSDVATFTSKYVTTDASVSTYTAVSKNDVHDATTEGYITSKETTSTLQQLASSTSSIRDVKGSSSTAGDVTLTETHSNTNEPLLHCSCCKTPSYSDSNLPSPEKLFEIINDIKKTLTVPKKTTSNYVRKLTSAWDERTSSTVIGGVGIVVLCVVFGSIVAIDIITLFQKQR</sequence>
<organism evidence="4 5">
    <name type="scientific">Mizuhopecten yessoensis</name>
    <name type="common">Japanese scallop</name>
    <name type="synonym">Patinopecten yessoensis</name>
    <dbReference type="NCBI Taxonomy" id="6573"/>
    <lineage>
        <taxon>Eukaryota</taxon>
        <taxon>Metazoa</taxon>
        <taxon>Spiralia</taxon>
        <taxon>Lophotrochozoa</taxon>
        <taxon>Mollusca</taxon>
        <taxon>Bivalvia</taxon>
        <taxon>Autobranchia</taxon>
        <taxon>Pteriomorphia</taxon>
        <taxon>Pectinida</taxon>
        <taxon>Pectinoidea</taxon>
        <taxon>Pectinidae</taxon>
        <taxon>Mizuhopecten</taxon>
    </lineage>
</organism>
<dbReference type="Pfam" id="PF17517">
    <property type="entry name" value="IgGFc_binding"/>
    <property type="match status" value="1"/>
</dbReference>
<evidence type="ECO:0000259" key="3">
    <source>
        <dbReference type="Pfam" id="PF17517"/>
    </source>
</evidence>
<protein>
    <submittedName>
        <fullName evidence="4">IgGFc-binding protein</fullName>
    </submittedName>
</protein>
<gene>
    <name evidence="4" type="ORF">KP79_PYT25092</name>
</gene>
<dbReference type="AlphaFoldDB" id="A0A210PVZ8"/>
<evidence type="ECO:0000313" key="5">
    <source>
        <dbReference type="Proteomes" id="UP000242188"/>
    </source>
</evidence>
<dbReference type="OrthoDB" id="6146418at2759"/>
<feature type="region of interest" description="Disordered" evidence="1">
    <location>
        <begin position="442"/>
        <end position="462"/>
    </location>
</feature>
<keyword evidence="2" id="KW-0812">Transmembrane</keyword>
<dbReference type="PANTHER" id="PTHR46534:SF1">
    <property type="entry name" value="IGGFC-BINDING PROTEIN N-TERMINAL DOMAIN-CONTAINING PROTEIN"/>
    <property type="match status" value="1"/>
</dbReference>
<dbReference type="PANTHER" id="PTHR46534">
    <property type="entry name" value="IGGFC_BINDING DOMAIN-CONTAINING PROTEIN"/>
    <property type="match status" value="1"/>
</dbReference>
<name>A0A210PVZ8_MIZYE</name>
<feature type="compositionally biased region" description="Polar residues" evidence="1">
    <location>
        <begin position="452"/>
        <end position="462"/>
    </location>
</feature>
<feature type="domain" description="IgGFc-binding protein N-terminal" evidence="3">
    <location>
        <begin position="118"/>
        <end position="405"/>
    </location>
</feature>
<keyword evidence="5" id="KW-1185">Reference proteome</keyword>
<evidence type="ECO:0000313" key="4">
    <source>
        <dbReference type="EMBL" id="OWF40667.1"/>
    </source>
</evidence>
<comment type="caution">
    <text evidence="4">The sequence shown here is derived from an EMBL/GenBank/DDBJ whole genome shotgun (WGS) entry which is preliminary data.</text>
</comment>
<accession>A0A210PVZ8</accession>